<dbReference type="InterPro" id="IPR023213">
    <property type="entry name" value="CAT-like_dom_sf"/>
</dbReference>
<dbReference type="Pfam" id="PF00668">
    <property type="entry name" value="Condensation"/>
    <property type="match status" value="1"/>
</dbReference>
<keyword evidence="4" id="KW-1185">Reference proteome</keyword>
<proteinExistence type="predicted"/>
<dbReference type="InterPro" id="IPR001242">
    <property type="entry name" value="Condensation_dom"/>
</dbReference>
<evidence type="ECO:0000313" key="4">
    <source>
        <dbReference type="Proteomes" id="UP001344658"/>
    </source>
</evidence>
<accession>A0ABU7P9I2</accession>
<dbReference type="Proteomes" id="UP001344658">
    <property type="component" value="Unassembled WGS sequence"/>
</dbReference>
<dbReference type="Gene3D" id="3.30.559.10">
    <property type="entry name" value="Chloramphenicol acetyltransferase-like domain"/>
    <property type="match status" value="1"/>
</dbReference>
<feature type="region of interest" description="Disordered" evidence="1">
    <location>
        <begin position="1"/>
        <end position="21"/>
    </location>
</feature>
<reference evidence="3 4" key="1">
    <citation type="submission" date="2023-12" db="EMBL/GenBank/DDBJ databases">
        <title>Streptomyces sp. V4-01.</title>
        <authorList>
            <person name="Somphong A."/>
            <person name="Phongsopitanun W."/>
        </authorList>
    </citation>
    <scope>NUCLEOTIDE SEQUENCE [LARGE SCALE GENOMIC DNA]</scope>
    <source>
        <strain evidence="3 4">V4-01</strain>
    </source>
</reference>
<protein>
    <submittedName>
        <fullName evidence="3">Condensation domain-containing protein</fullName>
    </submittedName>
</protein>
<dbReference type="PANTHER" id="PTHR45527:SF1">
    <property type="entry name" value="FATTY ACID SYNTHASE"/>
    <property type="match status" value="1"/>
</dbReference>
<dbReference type="RefSeq" id="WP_330794394.1">
    <property type="nucleotide sequence ID" value="NZ_JAZEWV010000006.1"/>
</dbReference>
<dbReference type="PANTHER" id="PTHR45527">
    <property type="entry name" value="NONRIBOSOMAL PEPTIDE SYNTHETASE"/>
    <property type="match status" value="1"/>
</dbReference>
<evidence type="ECO:0000259" key="2">
    <source>
        <dbReference type="Pfam" id="PF00668"/>
    </source>
</evidence>
<organism evidence="3 4">
    <name type="scientific">Actinacidiphila polyblastidii</name>
    <dbReference type="NCBI Taxonomy" id="3110430"/>
    <lineage>
        <taxon>Bacteria</taxon>
        <taxon>Bacillati</taxon>
        <taxon>Actinomycetota</taxon>
        <taxon>Actinomycetes</taxon>
        <taxon>Kitasatosporales</taxon>
        <taxon>Streptomycetaceae</taxon>
        <taxon>Actinacidiphila</taxon>
    </lineage>
</organism>
<name>A0ABU7P9I2_9ACTN</name>
<feature type="domain" description="Condensation" evidence="2">
    <location>
        <begin position="18"/>
        <end position="457"/>
    </location>
</feature>
<dbReference type="EMBL" id="JAZEWV010000006">
    <property type="protein sequence ID" value="MEE4542465.1"/>
    <property type="molecule type" value="Genomic_DNA"/>
</dbReference>
<evidence type="ECO:0000313" key="3">
    <source>
        <dbReference type="EMBL" id="MEE4542465.1"/>
    </source>
</evidence>
<sequence>MPFTQDVSPVPHQEGGRDRYPLSSQQQLWCAGEGAGAFGPRFIVTKTLRITGYVDEVALQGALDDVAARHEMLRTVVVRDAEPPYQEVHPPSPVPLVVRDLPAAPGDERDALAQQLLTEAEESGVPVDELPLLRAVLARFDDEDSVLSLVTHHTACDGWSLQLIHRDLAACYALRTGEDVAPLPPARQYREYTRWQHDSTAGPAAAANMAYWHRQLDGAPFFTLPTDRPVQPVQTQPYLARNLVLDVGVVADLARLARTSRSSSFMVMLSAFTVLAHRIRGDLHPVVNTMIHGRGKPEYQDTVGPFLNFLPLRTDLSGCDSFHDVIRATRATCLDAYAHEVPVQHLEEAIPSLMAPMADPANCDFIFGFFESPVSPGTGGPADDPYRIGDATAGVQKIQTVSEQIPGGAAWNMGVASTGEIRGALQFNPGEFDESTAAGWVADYCRIVLAAVAEPDRAWKTL</sequence>
<comment type="caution">
    <text evidence="3">The sequence shown here is derived from an EMBL/GenBank/DDBJ whole genome shotgun (WGS) entry which is preliminary data.</text>
</comment>
<dbReference type="SUPFAM" id="SSF52777">
    <property type="entry name" value="CoA-dependent acyltransferases"/>
    <property type="match status" value="2"/>
</dbReference>
<evidence type="ECO:0000256" key="1">
    <source>
        <dbReference type="SAM" id="MobiDB-lite"/>
    </source>
</evidence>
<gene>
    <name evidence="3" type="ORF">V2S66_10880</name>
</gene>
<dbReference type="Gene3D" id="3.30.559.30">
    <property type="entry name" value="Nonribosomal peptide synthetase, condensation domain"/>
    <property type="match status" value="1"/>
</dbReference>